<name>A0A8D2KY08_VARKO</name>
<dbReference type="SUPFAM" id="SSF46689">
    <property type="entry name" value="Homeodomain-like"/>
    <property type="match status" value="1"/>
</dbReference>
<sequence length="113" mass="13398">MEEMGRLLSVWMQDQHQRRVPLSLMLMQERAKIPYEGFHGWFNRFKTRTNLHNVKVSGEAVTVGTATAENFLKCFEKLLMKAHIFLSRFLMWMRQDCTGRECQTEVTSVRRKS</sequence>
<evidence type="ECO:0000259" key="2">
    <source>
        <dbReference type="PROSITE" id="PS51253"/>
    </source>
</evidence>
<keyword evidence="4" id="KW-1185">Reference proteome</keyword>
<feature type="domain" description="HTH CENPB-type" evidence="2">
    <location>
        <begin position="1"/>
        <end position="55"/>
    </location>
</feature>
<reference evidence="3" key="2">
    <citation type="submission" date="2025-09" db="UniProtKB">
        <authorList>
            <consortium name="Ensembl"/>
        </authorList>
    </citation>
    <scope>IDENTIFICATION</scope>
</reference>
<protein>
    <recommendedName>
        <fullName evidence="2">HTH CENPB-type domain-containing protein</fullName>
    </recommendedName>
</protein>
<dbReference type="InterPro" id="IPR009057">
    <property type="entry name" value="Homeodomain-like_sf"/>
</dbReference>
<keyword evidence="1" id="KW-0238">DNA-binding</keyword>
<dbReference type="Gene3D" id="1.10.10.60">
    <property type="entry name" value="Homeodomain-like"/>
    <property type="match status" value="1"/>
</dbReference>
<organism evidence="3 4">
    <name type="scientific">Varanus komodoensis</name>
    <name type="common">Komodo dragon</name>
    <dbReference type="NCBI Taxonomy" id="61221"/>
    <lineage>
        <taxon>Eukaryota</taxon>
        <taxon>Metazoa</taxon>
        <taxon>Chordata</taxon>
        <taxon>Craniata</taxon>
        <taxon>Vertebrata</taxon>
        <taxon>Euteleostomi</taxon>
        <taxon>Lepidosauria</taxon>
        <taxon>Squamata</taxon>
        <taxon>Bifurcata</taxon>
        <taxon>Unidentata</taxon>
        <taxon>Episquamata</taxon>
        <taxon>Toxicofera</taxon>
        <taxon>Anguimorpha</taxon>
        <taxon>Paleoanguimorpha</taxon>
        <taxon>Varanoidea</taxon>
        <taxon>Varanidae</taxon>
        <taxon>Varanus</taxon>
    </lineage>
</organism>
<dbReference type="Ensembl" id="ENSVKKT00000014225.1">
    <property type="protein sequence ID" value="ENSVKKP00000013891.1"/>
    <property type="gene ID" value="ENSVKKG00000009569.1"/>
</dbReference>
<reference evidence="3" key="1">
    <citation type="submission" date="2025-08" db="UniProtKB">
        <authorList>
            <consortium name="Ensembl"/>
        </authorList>
    </citation>
    <scope>IDENTIFICATION</scope>
</reference>
<evidence type="ECO:0000256" key="1">
    <source>
        <dbReference type="ARBA" id="ARBA00023125"/>
    </source>
</evidence>
<evidence type="ECO:0000313" key="3">
    <source>
        <dbReference type="Ensembl" id="ENSVKKP00000013891.1"/>
    </source>
</evidence>
<proteinExistence type="predicted"/>
<dbReference type="Proteomes" id="UP000694545">
    <property type="component" value="Unplaced"/>
</dbReference>
<accession>A0A8D2KY08</accession>
<dbReference type="PROSITE" id="PS51253">
    <property type="entry name" value="HTH_CENPB"/>
    <property type="match status" value="1"/>
</dbReference>
<evidence type="ECO:0000313" key="4">
    <source>
        <dbReference type="Proteomes" id="UP000694545"/>
    </source>
</evidence>
<dbReference type="InterPro" id="IPR006600">
    <property type="entry name" value="HTH_CenpB_DNA-bd_dom"/>
</dbReference>
<dbReference type="AlphaFoldDB" id="A0A8D2KY08"/>
<dbReference type="GO" id="GO:0003677">
    <property type="term" value="F:DNA binding"/>
    <property type="evidence" value="ECO:0007669"/>
    <property type="project" value="UniProtKB-KW"/>
</dbReference>